<evidence type="ECO:0000313" key="1">
    <source>
        <dbReference type="EMBL" id="MDN3710201.1"/>
    </source>
</evidence>
<organism evidence="1 2">
    <name type="scientific">Paenimyroides ceti</name>
    <dbReference type="NCBI Taxonomy" id="395087"/>
    <lineage>
        <taxon>Bacteria</taxon>
        <taxon>Pseudomonadati</taxon>
        <taxon>Bacteroidota</taxon>
        <taxon>Flavobacteriia</taxon>
        <taxon>Flavobacteriales</taxon>
        <taxon>Flavobacteriaceae</taxon>
        <taxon>Paenimyroides</taxon>
    </lineage>
</organism>
<dbReference type="RefSeq" id="WP_290365435.1">
    <property type="nucleotide sequence ID" value="NZ_JAUFQU010000078.1"/>
</dbReference>
<dbReference type="EMBL" id="JAUFQU010000078">
    <property type="protein sequence ID" value="MDN3710201.1"/>
    <property type="molecule type" value="Genomic_DNA"/>
</dbReference>
<gene>
    <name evidence="1" type="ORF">QW060_25360</name>
</gene>
<dbReference type="Proteomes" id="UP001242368">
    <property type="component" value="Unassembled WGS sequence"/>
</dbReference>
<reference evidence="2" key="1">
    <citation type="journal article" date="2019" name="Int. J. Syst. Evol. Microbiol.">
        <title>The Global Catalogue of Microorganisms (GCM) 10K type strain sequencing project: providing services to taxonomists for standard genome sequencing and annotation.</title>
        <authorList>
            <consortium name="The Broad Institute Genomics Platform"/>
            <consortium name="The Broad Institute Genome Sequencing Center for Infectious Disease"/>
            <person name="Wu L."/>
            <person name="Ma J."/>
        </authorList>
    </citation>
    <scope>NUCLEOTIDE SEQUENCE [LARGE SCALE GENOMIC DNA]</scope>
    <source>
        <strain evidence="2">CECT 7184</strain>
    </source>
</reference>
<accession>A0ABT8D1F9</accession>
<evidence type="ECO:0000313" key="2">
    <source>
        <dbReference type="Proteomes" id="UP001242368"/>
    </source>
</evidence>
<comment type="caution">
    <text evidence="1">The sequence shown here is derived from an EMBL/GenBank/DDBJ whole genome shotgun (WGS) entry which is preliminary data.</text>
</comment>
<name>A0ABT8D1F9_9FLAO</name>
<proteinExistence type="predicted"/>
<keyword evidence="2" id="KW-1185">Reference proteome</keyword>
<protein>
    <submittedName>
        <fullName evidence="1">Uncharacterized protein</fullName>
    </submittedName>
</protein>
<sequence>MSLFISTVTRLQVLTIFGDDQSYQRSTLYHFKNKDEWGLLLSER</sequence>